<keyword evidence="1" id="KW-1133">Transmembrane helix</keyword>
<dbReference type="Pfam" id="PF05729">
    <property type="entry name" value="NACHT"/>
    <property type="match status" value="1"/>
</dbReference>
<organism evidence="3 4">
    <name type="scientific">Conoideocrella luteorostrata</name>
    <dbReference type="NCBI Taxonomy" id="1105319"/>
    <lineage>
        <taxon>Eukaryota</taxon>
        <taxon>Fungi</taxon>
        <taxon>Dikarya</taxon>
        <taxon>Ascomycota</taxon>
        <taxon>Pezizomycotina</taxon>
        <taxon>Sordariomycetes</taxon>
        <taxon>Hypocreomycetidae</taxon>
        <taxon>Hypocreales</taxon>
        <taxon>Clavicipitaceae</taxon>
        <taxon>Conoideocrella</taxon>
    </lineage>
</organism>
<comment type="caution">
    <text evidence="3">The sequence shown here is derived from an EMBL/GenBank/DDBJ whole genome shotgun (WGS) entry which is preliminary data.</text>
</comment>
<accession>A0AAJ0CGP2</accession>
<dbReference type="InterPro" id="IPR055496">
    <property type="entry name" value="DUF7068"/>
</dbReference>
<dbReference type="Pfam" id="PF23238">
    <property type="entry name" value="DUF7068"/>
    <property type="match status" value="1"/>
</dbReference>
<evidence type="ECO:0000313" key="3">
    <source>
        <dbReference type="EMBL" id="KAK2590376.1"/>
    </source>
</evidence>
<dbReference type="Gene3D" id="3.40.50.300">
    <property type="entry name" value="P-loop containing nucleotide triphosphate hydrolases"/>
    <property type="match status" value="1"/>
</dbReference>
<dbReference type="SUPFAM" id="SSF48371">
    <property type="entry name" value="ARM repeat"/>
    <property type="match status" value="1"/>
</dbReference>
<reference evidence="3" key="1">
    <citation type="submission" date="2023-06" db="EMBL/GenBank/DDBJ databases">
        <title>Conoideocrella luteorostrata (Hypocreales: Clavicipitaceae), a potential biocontrol fungus for elongate hemlock scale in United States Christmas tree production areas.</title>
        <authorList>
            <person name="Barrett H."/>
            <person name="Lovett B."/>
            <person name="Macias A.M."/>
            <person name="Stajich J.E."/>
            <person name="Kasson M.T."/>
        </authorList>
    </citation>
    <scope>NUCLEOTIDE SEQUENCE</scope>
    <source>
        <strain evidence="3">ARSEF 14590</strain>
    </source>
</reference>
<dbReference type="EMBL" id="JASWJB010000447">
    <property type="protein sequence ID" value="KAK2590376.1"/>
    <property type="molecule type" value="Genomic_DNA"/>
</dbReference>
<dbReference type="InterPro" id="IPR016024">
    <property type="entry name" value="ARM-type_fold"/>
</dbReference>
<dbReference type="InterPro" id="IPR027417">
    <property type="entry name" value="P-loop_NTPase"/>
</dbReference>
<dbReference type="InterPro" id="IPR029058">
    <property type="entry name" value="AB_hydrolase_fold"/>
</dbReference>
<dbReference type="PANTHER" id="PTHR46312:SF2">
    <property type="entry name" value="NUCLEOTIDE-BINDING OLIGOMERIZATION DOMAIN-CONTAINING PROTEIN 2-LIKE"/>
    <property type="match status" value="1"/>
</dbReference>
<dbReference type="Pfam" id="PF13646">
    <property type="entry name" value="HEAT_2"/>
    <property type="match status" value="2"/>
</dbReference>
<feature type="domain" description="NACHT" evidence="2">
    <location>
        <begin position="415"/>
        <end position="554"/>
    </location>
</feature>
<dbReference type="PROSITE" id="PS50837">
    <property type="entry name" value="NACHT"/>
    <property type="match status" value="1"/>
</dbReference>
<sequence length="1504" mass="169724">MDSARREQTGAANRRAKSGDGVRLVKIHPAGDATDTDVDIIAIHGLDTKSPDTWIWKDPKDVHNVNKWVNWLDHPEMLPKEVGRARIFYCDWPADLFMDRGLSEKPLEVFGRLLLEGIGRHREEGTHRPILFIASCLGGIILAQALILADLPRSDYAAVRRATRGVIFLATPFGGTSFNEIAKWAEPGLRVWGSVRVRGRVMNSLLDILKNSSNVEVMEIVIRFTALCTNPDHPCRVFTFYEGRTTSLSRRLVDRHSGTLQIVADPLVLDRRHVLMNKFRGPECPHYKLVSGKIKDFLEYIRAGMLLRQADDCIRRTYFGEQGGWGKSRLQIQRLSGAILPMDQCYINLTIVRGSSEDIVRFDERPMSSSFSLYAPQPVKTPEKTSDVELSTLFDLCQGEDLKRRKGGFSPIQPRRILIRGRAGIGKTTLCKKIVHDFYTQNTQTELQRSWSTLFDRILWIPLRNLKRDERRMIAGYNYESLFLYEYFTLPTGRPDLAKELAESLGKISSRTLFLLDGLDEVSQDLGEGGMRDFLELLLNQQNVIITSRPSAALPNGVHAPDLELETIGFHADQIKTYIEKSFTDFTDPQNPEPDQKKVDAVQSFLKKHQLIQGLVRIPIQLDALCYTWDDLDPGSVPETMTGIYQGIEQRLWKKDVLRLEKRNDAHPVTARQIETSGAEALVRHERHLLEGLAFSGLHEDIVDYTSSHLELVSKQFTNPGFLLDEKLPKLSFLRTSDPTSKAKDRNYHFIHLTFQEYFAARYFVRQWKELQGQLELLVLRGGGESEINFSRPVEFLRKHKYTARYDIFWRFVAGLLDQGGQANFVNIIEQEPLDLLGPTHQRLIMRCLGEIHGKLPMREALEQRLSQWLLFEYSLNRSAELASEAEFPEQALEIALSEVSGDALKTILQSLAKRPSIPTNIAKLIVAQFNDSDKSVRAAAVEVLEGRTDLSDADLDAVNNQLEDRDSDVRRAAVRVLGRQAKLRTKDFNDVLARRDDEDWDVQATAAKVIRRRRDLTAENREALLARSDYKDWYPQQTALKFLEGPADRPGEALTAVLTQLDDDESADVREGRAGLPGALAAVVNHLNDENFANLREAGVRLLPERPDLLYKTPKPNFTVPQAQIDLSDAVLETVLAQIDDEDSHVRRTAIIALELRDKKPDKAVKAVVDRLDDKDVLVRRAAVEFFKGPAVLPDEDLEDMVTRLKDGDSYVRRAAVEVLGRRAKLPGQHFDAVVELLDDQDADVRQAVVNSFRGRAAPSQVDLKAVAKRLADKHSYVRRAAVEVLGWRADLDSDILETIEALLKGEDDMYVRLATVTALGMRADLCGTTLKAVIDSRNDKDQTVRQATIRALGKKAVLHGETLAAVVAGLADENSSVRRAAVEVLRGQAYLDYDTLKAIAARLEDEDEYVQRAAVKPLLDGMQDRGDFFRSLLDSPSVVSFYKILLGESFRTQLSWYIEDEGYSFNLPERIGRVSMNGKNTDVMAKIKAARLMDMPPISSST</sequence>
<protein>
    <recommendedName>
        <fullName evidence="2">NACHT domain-containing protein</fullName>
    </recommendedName>
</protein>
<proteinExistence type="predicted"/>
<dbReference type="Gene3D" id="1.25.10.10">
    <property type="entry name" value="Leucine-rich Repeat Variant"/>
    <property type="match status" value="4"/>
</dbReference>
<keyword evidence="1" id="KW-0472">Membrane</keyword>
<dbReference type="Proteomes" id="UP001251528">
    <property type="component" value="Unassembled WGS sequence"/>
</dbReference>
<evidence type="ECO:0000259" key="2">
    <source>
        <dbReference type="PROSITE" id="PS50837"/>
    </source>
</evidence>
<evidence type="ECO:0000256" key="1">
    <source>
        <dbReference type="SAM" id="Phobius"/>
    </source>
</evidence>
<evidence type="ECO:0000313" key="4">
    <source>
        <dbReference type="Proteomes" id="UP001251528"/>
    </source>
</evidence>
<dbReference type="InterPro" id="IPR011989">
    <property type="entry name" value="ARM-like"/>
</dbReference>
<dbReference type="PANTHER" id="PTHR46312">
    <property type="entry name" value="NACHT DOMAIN-CONTAINING PROTEIN"/>
    <property type="match status" value="1"/>
</dbReference>
<dbReference type="SUPFAM" id="SSF52540">
    <property type="entry name" value="P-loop containing nucleoside triphosphate hydrolases"/>
    <property type="match status" value="1"/>
</dbReference>
<dbReference type="InterPro" id="IPR007111">
    <property type="entry name" value="NACHT_NTPase"/>
</dbReference>
<name>A0AAJ0CGP2_9HYPO</name>
<gene>
    <name evidence="3" type="ORF">QQS21_011939</name>
</gene>
<feature type="transmembrane region" description="Helical" evidence="1">
    <location>
        <begin position="130"/>
        <end position="149"/>
    </location>
</feature>
<keyword evidence="1" id="KW-0812">Transmembrane</keyword>
<dbReference type="SUPFAM" id="SSF53474">
    <property type="entry name" value="alpha/beta-Hydrolases"/>
    <property type="match status" value="1"/>
</dbReference>
<keyword evidence="4" id="KW-1185">Reference proteome</keyword>